<proteinExistence type="predicted"/>
<dbReference type="RefSeq" id="WP_166795226.1">
    <property type="nucleotide sequence ID" value="NZ_BAAAYW010000013.1"/>
</dbReference>
<evidence type="ECO:0000313" key="1">
    <source>
        <dbReference type="EMBL" id="MBA9059528.1"/>
    </source>
</evidence>
<dbReference type="EMBL" id="JACJIK010000001">
    <property type="protein sequence ID" value="MBA9059528.1"/>
    <property type="molecule type" value="Genomic_DNA"/>
</dbReference>
<organism evidence="1 2">
    <name type="scientific">Micrococcus yunnanensis</name>
    <dbReference type="NCBI Taxonomy" id="566027"/>
    <lineage>
        <taxon>Bacteria</taxon>
        <taxon>Bacillati</taxon>
        <taxon>Actinomycetota</taxon>
        <taxon>Actinomycetes</taxon>
        <taxon>Micrococcales</taxon>
        <taxon>Micrococcaceae</taxon>
        <taxon>Micrococcus</taxon>
    </lineage>
</organism>
<gene>
    <name evidence="1" type="ORF">HDA34_001235</name>
</gene>
<reference evidence="1 2" key="1">
    <citation type="submission" date="2020-08" db="EMBL/GenBank/DDBJ databases">
        <title>Sequencing the genomes of 1000 actinobacteria strains.</title>
        <authorList>
            <person name="Klenk H.-P."/>
        </authorList>
    </citation>
    <scope>NUCLEOTIDE SEQUENCE [LARGE SCALE GENOMIC DNA]</scope>
    <source>
        <strain evidence="1 2">DSM 21948</strain>
    </source>
</reference>
<keyword evidence="2" id="KW-1185">Reference proteome</keyword>
<accession>A0ABR6D0L8</accession>
<evidence type="ECO:0000313" key="2">
    <source>
        <dbReference type="Proteomes" id="UP000572670"/>
    </source>
</evidence>
<comment type="caution">
    <text evidence="1">The sequence shown here is derived from an EMBL/GenBank/DDBJ whole genome shotgun (WGS) entry which is preliminary data.</text>
</comment>
<dbReference type="GeneID" id="93363588"/>
<evidence type="ECO:0008006" key="3">
    <source>
        <dbReference type="Google" id="ProtNLM"/>
    </source>
</evidence>
<protein>
    <recommendedName>
        <fullName evidence="3">SAM-dependent methyltransferase</fullName>
    </recommendedName>
</protein>
<sequence length="53" mass="5593">MSAPESHAAAAVAVRRIQAQAWADGYAAGLVDEFHGVTRPNPYALDAGPEDDR</sequence>
<dbReference type="Proteomes" id="UP000572670">
    <property type="component" value="Unassembled WGS sequence"/>
</dbReference>
<name>A0ABR6D0L8_9MICC</name>